<evidence type="ECO:0000256" key="2">
    <source>
        <dbReference type="ARBA" id="ARBA00009303"/>
    </source>
</evidence>
<dbReference type="InterPro" id="IPR012348">
    <property type="entry name" value="RNR-like"/>
</dbReference>
<evidence type="ECO:0000256" key="1">
    <source>
        <dbReference type="ARBA" id="ARBA00001962"/>
    </source>
</evidence>
<dbReference type="Pfam" id="PF00268">
    <property type="entry name" value="Ribonuc_red_sm"/>
    <property type="match status" value="1"/>
</dbReference>
<dbReference type="InterPro" id="IPR033909">
    <property type="entry name" value="RNR_small"/>
</dbReference>
<evidence type="ECO:0000256" key="4">
    <source>
        <dbReference type="ARBA" id="ARBA00022723"/>
    </source>
</evidence>
<dbReference type="UniPathway" id="UPA00326"/>
<dbReference type="InterPro" id="IPR009078">
    <property type="entry name" value="Ferritin-like_SF"/>
</dbReference>
<proteinExistence type="inferred from homology"/>
<keyword evidence="4" id="KW-0479">Metal-binding</keyword>
<dbReference type="Gene3D" id="1.10.620.20">
    <property type="entry name" value="Ribonucleotide Reductase, subunit A"/>
    <property type="match status" value="1"/>
</dbReference>
<protein>
    <recommendedName>
        <fullName evidence="3">ribonucleoside-diphosphate reductase</fullName>
        <ecNumber evidence="3">1.17.4.1</ecNumber>
    </recommendedName>
</protein>
<keyword evidence="6" id="KW-0408">Iron</keyword>
<reference evidence="7 8" key="1">
    <citation type="submission" date="2019-09" db="EMBL/GenBank/DDBJ databases">
        <title>The characteristics and genome analysis of VB_ApiP_XC38, a novel N4-like phage Infecting Acinetobacter pittii.</title>
        <authorList>
            <person name="Cheng M."/>
        </authorList>
    </citation>
    <scope>NUCLEOTIDE SEQUENCE [LARGE SCALE GENOMIC DNA]</scope>
</reference>
<name>A0A5P8PR33_9CAUD</name>
<comment type="cofactor">
    <cofactor evidence="1">
        <name>Fe cation</name>
        <dbReference type="ChEBI" id="CHEBI:24875"/>
    </cofactor>
</comment>
<dbReference type="EC" id="1.17.4.1" evidence="3"/>
<accession>A0A5P8PR33</accession>
<comment type="similarity">
    <text evidence="2">Belongs to the ribonucleoside diphosphate reductase small chain family.</text>
</comment>
<dbReference type="PANTHER" id="PTHR23409:SF18">
    <property type="entry name" value="RIBONUCLEOSIDE-DIPHOSPHATE REDUCTASE SUBUNIT M2"/>
    <property type="match status" value="1"/>
</dbReference>
<sequence length="348" mass="40337">MAFNQEKHDALGLTDSRDYWKPFRYPELYNLAETHRKMNWTIEEVKKLGQDVKDWKTLDKDEKAIYEFLLLYFTQADVDVAGSYFENLAKWYTQPEQRFWLAQTIQREATHVQCYDMLPDQFGIEKIKYSEMLEIDEVFNQREFMIAQAESGSFQDRIYTLVKHLCGEGIGIYGIFLMLINAQRFGKMTCLGQEVVAWSARDENQHCEGLTWLFNQELEEHDELLDDHEIQTIMGMFHNAVKRGIALAKCAYAKGSLRDLSIDQIEVFLKQLANARISQLNIGVDKLYPDVTDEILPQVGLLFAKSSLVNFFEAASTNYSIGSLTGAWAYPDPDFKTDYELEQEILNG</sequence>
<dbReference type="CDD" id="cd01049">
    <property type="entry name" value="RNRR2"/>
    <property type="match status" value="1"/>
</dbReference>
<dbReference type="EMBL" id="MN508356">
    <property type="protein sequence ID" value="QFR59716.1"/>
    <property type="molecule type" value="Genomic_DNA"/>
</dbReference>
<dbReference type="GO" id="GO:0004748">
    <property type="term" value="F:ribonucleoside-diphosphate reductase activity, thioredoxin disulfide as acceptor"/>
    <property type="evidence" value="ECO:0007669"/>
    <property type="project" value="UniProtKB-EC"/>
</dbReference>
<organism evidence="7 8">
    <name type="scientific">Acinetobacter phage VB_ApiP_XC38</name>
    <dbReference type="NCBI Taxonomy" id="2655002"/>
    <lineage>
        <taxon>Viruses</taxon>
        <taxon>Duplodnaviria</taxon>
        <taxon>Heunggongvirae</taxon>
        <taxon>Uroviricota</taxon>
        <taxon>Caudoviricetes</taxon>
        <taxon>Schitoviridae</taxon>
        <taxon>Exceevirus</taxon>
        <taxon>Exceevirus Xc38</taxon>
    </lineage>
</organism>
<dbReference type="GO" id="GO:0046872">
    <property type="term" value="F:metal ion binding"/>
    <property type="evidence" value="ECO:0007669"/>
    <property type="project" value="UniProtKB-KW"/>
</dbReference>
<evidence type="ECO:0000313" key="7">
    <source>
        <dbReference type="EMBL" id="QFR59716.1"/>
    </source>
</evidence>
<evidence type="ECO:0000256" key="3">
    <source>
        <dbReference type="ARBA" id="ARBA00012274"/>
    </source>
</evidence>
<evidence type="ECO:0000256" key="5">
    <source>
        <dbReference type="ARBA" id="ARBA00023002"/>
    </source>
</evidence>
<dbReference type="InterPro" id="IPR000358">
    <property type="entry name" value="RNR_small_fam"/>
</dbReference>
<evidence type="ECO:0000313" key="8">
    <source>
        <dbReference type="Proteomes" id="UP000326537"/>
    </source>
</evidence>
<dbReference type="Proteomes" id="UP000326537">
    <property type="component" value="Segment"/>
</dbReference>
<dbReference type="GO" id="GO:0009263">
    <property type="term" value="P:deoxyribonucleotide biosynthetic process"/>
    <property type="evidence" value="ECO:0007669"/>
    <property type="project" value="InterPro"/>
</dbReference>
<gene>
    <name evidence="7" type="ORF">VBApiPXC38_29</name>
</gene>
<dbReference type="SUPFAM" id="SSF47240">
    <property type="entry name" value="Ferritin-like"/>
    <property type="match status" value="1"/>
</dbReference>
<evidence type="ECO:0000256" key="6">
    <source>
        <dbReference type="ARBA" id="ARBA00023004"/>
    </source>
</evidence>
<keyword evidence="5" id="KW-0560">Oxidoreductase</keyword>
<keyword evidence="8" id="KW-1185">Reference proteome</keyword>
<dbReference type="PANTHER" id="PTHR23409">
    <property type="entry name" value="RIBONUCLEOSIDE-DIPHOSPHATE REDUCTASE SMALL CHAIN"/>
    <property type="match status" value="1"/>
</dbReference>